<reference evidence="1" key="1">
    <citation type="submission" date="2021-02" db="EMBL/GenBank/DDBJ databases">
        <authorList>
            <person name="Nowell W R."/>
        </authorList>
    </citation>
    <scope>NUCLEOTIDE SEQUENCE</scope>
</reference>
<dbReference type="EMBL" id="CAJNOO010000585">
    <property type="protein sequence ID" value="CAF0985244.1"/>
    <property type="molecule type" value="Genomic_DNA"/>
</dbReference>
<dbReference type="OrthoDB" id="10011568at2759"/>
<dbReference type="InterPro" id="IPR011990">
    <property type="entry name" value="TPR-like_helical_dom_sf"/>
</dbReference>
<gene>
    <name evidence="1" type="ORF">RFH988_LOCUS13359</name>
</gene>
<organism evidence="1 2">
    <name type="scientific">Rotaria sordida</name>
    <dbReference type="NCBI Taxonomy" id="392033"/>
    <lineage>
        <taxon>Eukaryota</taxon>
        <taxon>Metazoa</taxon>
        <taxon>Spiralia</taxon>
        <taxon>Gnathifera</taxon>
        <taxon>Rotifera</taxon>
        <taxon>Eurotatoria</taxon>
        <taxon>Bdelloidea</taxon>
        <taxon>Philodinida</taxon>
        <taxon>Philodinidae</taxon>
        <taxon>Rotaria</taxon>
    </lineage>
</organism>
<dbReference type="SUPFAM" id="SSF48452">
    <property type="entry name" value="TPR-like"/>
    <property type="match status" value="1"/>
</dbReference>
<sequence>MGCCYNKSNVTTISNTKSAIIATTEHEFIEKVISTIPLSQRDFIRRIPSHYFLTAYALYKNAQILLKHERFEEAELACNNAVDMLLQYLHPTHYIFQKILEIYTNSCLRREHFSKALCSTLTCILIHSAISSADRASLSVRENFQIIEYYFRMGFIYKKMNYMKNALKYMLQARQMISSWPHVEEIINFTRIIDDNIRDLCEPKLTIQSVHPCPDESDIDFSRRFILEMAQFNAQRGTLQFDVSEFTRLPLKATEYLVTPAILNEVYKCLYNELSKNGLMAQIARLAMESQYIAAQIKNSIQKLKQNTLLTPMLIEAALTIIIDRQDKYCQKLKDKLGFEIFYTDCSNFHQNGVRVFKIKYVKSNDH</sequence>
<dbReference type="Gene3D" id="1.25.40.10">
    <property type="entry name" value="Tetratricopeptide repeat domain"/>
    <property type="match status" value="1"/>
</dbReference>
<evidence type="ECO:0000313" key="2">
    <source>
        <dbReference type="Proteomes" id="UP000663882"/>
    </source>
</evidence>
<dbReference type="AlphaFoldDB" id="A0A814FN97"/>
<evidence type="ECO:0000313" key="1">
    <source>
        <dbReference type="EMBL" id="CAF0985244.1"/>
    </source>
</evidence>
<comment type="caution">
    <text evidence="1">The sequence shown here is derived from an EMBL/GenBank/DDBJ whole genome shotgun (WGS) entry which is preliminary data.</text>
</comment>
<dbReference type="Proteomes" id="UP000663882">
    <property type="component" value="Unassembled WGS sequence"/>
</dbReference>
<proteinExistence type="predicted"/>
<protein>
    <submittedName>
        <fullName evidence="1">Uncharacterized protein</fullName>
    </submittedName>
</protein>
<name>A0A814FN97_9BILA</name>
<accession>A0A814FN97</accession>